<dbReference type="SUPFAM" id="SSF55874">
    <property type="entry name" value="ATPase domain of HSP90 chaperone/DNA topoisomerase II/histidine kinase"/>
    <property type="match status" value="1"/>
</dbReference>
<dbReference type="CDD" id="cd03366">
    <property type="entry name" value="TOPRIM_TopoIIA_GyrB"/>
    <property type="match status" value="1"/>
</dbReference>
<dbReference type="Pfam" id="PF00204">
    <property type="entry name" value="DNA_gyraseB"/>
    <property type="match status" value="1"/>
</dbReference>
<comment type="similarity">
    <text evidence="2 10">Belongs to the type II topoisomerase GyrB family.</text>
</comment>
<dbReference type="PROSITE" id="PS50880">
    <property type="entry name" value="TOPRIM"/>
    <property type="match status" value="1"/>
</dbReference>
<proteinExistence type="inferred from homology"/>
<dbReference type="GO" id="GO:0005694">
    <property type="term" value="C:chromosome"/>
    <property type="evidence" value="ECO:0007669"/>
    <property type="project" value="InterPro"/>
</dbReference>
<accession>A0A292IHF3</accession>
<comment type="cofactor">
    <cofactor evidence="10">
        <name>Mg(2+)</name>
        <dbReference type="ChEBI" id="CHEBI:18420"/>
    </cofactor>
    <cofactor evidence="10">
        <name>Mn(2+)</name>
        <dbReference type="ChEBI" id="CHEBI:29035"/>
    </cofactor>
    <cofactor evidence="10">
        <name>Ca(2+)</name>
        <dbReference type="ChEBI" id="CHEBI:29108"/>
    </cofactor>
    <text evidence="10">Binds two Mg(2+) per subunit. The magnesium ions form salt bridges with both the protein and the DNA. Can also accept other divalent metal cations, such as Mn(2+) or Ca(2+).</text>
</comment>
<keyword evidence="5 10" id="KW-0067">ATP-binding</keyword>
<dbReference type="SUPFAM" id="SSF54211">
    <property type="entry name" value="Ribosomal protein S5 domain 2-like"/>
    <property type="match status" value="1"/>
</dbReference>
<keyword evidence="4 10" id="KW-0547">Nucleotide-binding</keyword>
<evidence type="ECO:0000256" key="10">
    <source>
        <dbReference type="HAMAP-Rule" id="MF_01898"/>
    </source>
</evidence>
<dbReference type="GO" id="GO:0046872">
    <property type="term" value="F:metal ion binding"/>
    <property type="evidence" value="ECO:0007669"/>
    <property type="project" value="UniProtKB-KW"/>
</dbReference>
<keyword evidence="7 10" id="KW-0799">Topoisomerase</keyword>
<dbReference type="InterPro" id="IPR018522">
    <property type="entry name" value="TopoIIA_CS"/>
</dbReference>
<dbReference type="InterPro" id="IPR036890">
    <property type="entry name" value="HATPase_C_sf"/>
</dbReference>
<dbReference type="Proteomes" id="UP000261764">
    <property type="component" value="Chromosome I"/>
</dbReference>
<keyword evidence="13" id="KW-1185">Reference proteome</keyword>
<feature type="domain" description="Toprim" evidence="11">
    <location>
        <begin position="437"/>
        <end position="551"/>
    </location>
</feature>
<dbReference type="SMART" id="SM00433">
    <property type="entry name" value="TOP2c"/>
    <property type="match status" value="1"/>
</dbReference>
<feature type="site" description="Interaction with DNA" evidence="10">
    <location>
        <position position="468"/>
    </location>
</feature>
<dbReference type="NCBIfam" id="NF004189">
    <property type="entry name" value="PRK05644.1"/>
    <property type="match status" value="1"/>
</dbReference>
<dbReference type="InterPro" id="IPR020568">
    <property type="entry name" value="Ribosomal_Su5_D2-typ_SF"/>
</dbReference>
<evidence type="ECO:0000256" key="6">
    <source>
        <dbReference type="ARBA" id="ARBA00022842"/>
    </source>
</evidence>
<dbReference type="PROSITE" id="PS00177">
    <property type="entry name" value="TOPOISOMERASE_II"/>
    <property type="match status" value="1"/>
</dbReference>
<evidence type="ECO:0000256" key="8">
    <source>
        <dbReference type="ARBA" id="ARBA00023125"/>
    </source>
</evidence>
<dbReference type="InterPro" id="IPR014721">
    <property type="entry name" value="Ribsml_uS5_D2-typ_fold_subgr"/>
</dbReference>
<feature type="site" description="Interaction with DNA" evidence="10">
    <location>
        <position position="471"/>
    </location>
</feature>
<feature type="binding site" evidence="10">
    <location>
        <position position="443"/>
    </location>
    <ligand>
        <name>Mg(2+)</name>
        <dbReference type="ChEBI" id="CHEBI:18420"/>
        <label>1</label>
        <note>catalytic</note>
    </ligand>
</feature>
<dbReference type="FunFam" id="3.30.565.10:FF:000002">
    <property type="entry name" value="DNA gyrase subunit B"/>
    <property type="match status" value="1"/>
</dbReference>
<dbReference type="NCBIfam" id="TIGR01059">
    <property type="entry name" value="gyrB"/>
    <property type="match status" value="1"/>
</dbReference>
<evidence type="ECO:0000256" key="2">
    <source>
        <dbReference type="ARBA" id="ARBA00010708"/>
    </source>
</evidence>
<keyword evidence="6 10" id="KW-0460">Magnesium</keyword>
<dbReference type="InterPro" id="IPR002288">
    <property type="entry name" value="DNA_gyrase_B_C"/>
</dbReference>
<keyword evidence="10" id="KW-0963">Cytoplasm</keyword>
<dbReference type="RefSeq" id="WP_343251718.1">
    <property type="nucleotide sequence ID" value="NZ_HG937516.1"/>
</dbReference>
<comment type="miscellaneous">
    <text evidence="10">Few gyrases are as efficient as E.coli at forming negative supercoils. Not all organisms have 2 type II topoisomerases; in organisms with a single type II topoisomerase this enzyme also has to decatenate newly replicated chromosomes.</text>
</comment>
<protein>
    <recommendedName>
        <fullName evidence="10">DNA gyrase subunit B</fullName>
        <ecNumber evidence="10">5.6.2.2</ecNumber>
    </recommendedName>
</protein>
<feature type="binding site" evidence="10">
    <location>
        <position position="516"/>
    </location>
    <ligand>
        <name>Mg(2+)</name>
        <dbReference type="ChEBI" id="CHEBI:18420"/>
        <label>2</label>
    </ligand>
</feature>
<dbReference type="GO" id="GO:0006265">
    <property type="term" value="P:DNA topological change"/>
    <property type="evidence" value="ECO:0007669"/>
    <property type="project" value="UniProtKB-UniRule"/>
</dbReference>
<feature type="binding site" evidence="10">
    <location>
        <position position="518"/>
    </location>
    <ligand>
        <name>Mg(2+)</name>
        <dbReference type="ChEBI" id="CHEBI:18420"/>
        <label>2</label>
    </ligand>
</feature>
<dbReference type="GO" id="GO:0006261">
    <property type="term" value="P:DNA-templated DNA replication"/>
    <property type="evidence" value="ECO:0007669"/>
    <property type="project" value="UniProtKB-UniRule"/>
</dbReference>
<dbReference type="GO" id="GO:0034335">
    <property type="term" value="F:DNA negative supercoiling activity"/>
    <property type="evidence" value="ECO:0007669"/>
    <property type="project" value="UniProtKB-ARBA"/>
</dbReference>
<dbReference type="InterPro" id="IPR006171">
    <property type="entry name" value="TOPRIM_dom"/>
</dbReference>
<dbReference type="GO" id="GO:0005524">
    <property type="term" value="F:ATP binding"/>
    <property type="evidence" value="ECO:0007669"/>
    <property type="project" value="UniProtKB-UniRule"/>
</dbReference>
<evidence type="ECO:0000313" key="12">
    <source>
        <dbReference type="EMBL" id="CDN40374.1"/>
    </source>
</evidence>
<comment type="function">
    <text evidence="10">A type II topoisomerase that negatively supercoils closed circular double-stranded (ds) DNA in an ATP-dependent manner to modulate DNA topology and maintain chromosomes in an underwound state. Negative supercoiling favors strand separation, and DNA replication, transcription, recombination and repair, all of which involve strand separation. Also able to catalyze the interconversion of other topological isomers of dsDNA rings, including catenanes and knotted rings. Type II topoisomerases break and join 2 DNA strands simultaneously in an ATP-dependent manner.</text>
</comment>
<dbReference type="InterPro" id="IPR003594">
    <property type="entry name" value="HATPase_dom"/>
</dbReference>
<dbReference type="KEGG" id="mamp:MAMA39_02500"/>
<dbReference type="PANTHER" id="PTHR45866">
    <property type="entry name" value="DNA GYRASE/TOPOISOMERASE SUBUNIT B"/>
    <property type="match status" value="1"/>
</dbReference>
<evidence type="ECO:0000256" key="4">
    <source>
        <dbReference type="ARBA" id="ARBA00022741"/>
    </source>
</evidence>
<gene>
    <name evidence="10" type="primary">gyrB</name>
    <name evidence="12" type="ORF">MAMA39_02500</name>
</gene>
<evidence type="ECO:0000256" key="7">
    <source>
        <dbReference type="ARBA" id="ARBA00023029"/>
    </source>
</evidence>
<dbReference type="GO" id="GO:0003677">
    <property type="term" value="F:DNA binding"/>
    <property type="evidence" value="ECO:0007669"/>
    <property type="project" value="UniProtKB-KW"/>
</dbReference>
<dbReference type="SUPFAM" id="SSF56719">
    <property type="entry name" value="Type II DNA topoisomerase"/>
    <property type="match status" value="1"/>
</dbReference>
<dbReference type="InterPro" id="IPR013760">
    <property type="entry name" value="Topo_IIA-like_dom_sf"/>
</dbReference>
<dbReference type="InterPro" id="IPR034160">
    <property type="entry name" value="TOPRIM_GyrB"/>
</dbReference>
<evidence type="ECO:0000256" key="5">
    <source>
        <dbReference type="ARBA" id="ARBA00022840"/>
    </source>
</evidence>
<dbReference type="Pfam" id="PF00986">
    <property type="entry name" value="DNA_gyraseB_C"/>
    <property type="match status" value="1"/>
</dbReference>
<keyword evidence="9 10" id="KW-0413">Isomerase</keyword>
<dbReference type="AlphaFoldDB" id="A0A292IHF3"/>
<dbReference type="Gene3D" id="3.40.50.670">
    <property type="match status" value="1"/>
</dbReference>
<dbReference type="EMBL" id="HG937516">
    <property type="protein sequence ID" value="CDN40374.1"/>
    <property type="molecule type" value="Genomic_DNA"/>
</dbReference>
<organism evidence="12 13">
    <name type="scientific">Mycoplasma amphoriforme A39</name>
    <dbReference type="NCBI Taxonomy" id="572419"/>
    <lineage>
        <taxon>Bacteria</taxon>
        <taxon>Bacillati</taxon>
        <taxon>Mycoplasmatota</taxon>
        <taxon>Mollicutes</taxon>
        <taxon>Mycoplasmataceae</taxon>
        <taxon>Mycoplasma</taxon>
    </lineage>
</organism>
<dbReference type="FunFam" id="3.40.50.670:FF:000002">
    <property type="entry name" value="DNA gyrase subunit B"/>
    <property type="match status" value="1"/>
</dbReference>
<comment type="catalytic activity">
    <reaction evidence="1 10">
        <text>ATP-dependent breakage, passage and rejoining of double-stranded DNA.</text>
        <dbReference type="EC" id="5.6.2.2"/>
    </reaction>
</comment>
<comment type="subunit">
    <text evidence="10">Heterotetramer, composed of two GyrA and two GyrB chains. In the heterotetramer, GyrA contains the active site tyrosine that forms a transient covalent intermediate with DNA, while GyrB binds cofactors and catalyzes ATP hydrolysis.</text>
</comment>
<feature type="binding site" evidence="10">
    <location>
        <position position="516"/>
    </location>
    <ligand>
        <name>Mg(2+)</name>
        <dbReference type="ChEBI" id="CHEBI:18420"/>
        <label>1</label>
        <note>catalytic</note>
    </ligand>
</feature>
<evidence type="ECO:0000256" key="1">
    <source>
        <dbReference type="ARBA" id="ARBA00000185"/>
    </source>
</evidence>
<dbReference type="InterPro" id="IPR011557">
    <property type="entry name" value="GyrB"/>
</dbReference>
<evidence type="ECO:0000259" key="11">
    <source>
        <dbReference type="PROSITE" id="PS50880"/>
    </source>
</evidence>
<dbReference type="HAMAP" id="MF_01898">
    <property type="entry name" value="GyrB"/>
    <property type="match status" value="1"/>
</dbReference>
<dbReference type="InterPro" id="IPR013506">
    <property type="entry name" value="Topo_IIA_bsu_dom2"/>
</dbReference>
<dbReference type="GO" id="GO:0005737">
    <property type="term" value="C:cytoplasm"/>
    <property type="evidence" value="ECO:0007669"/>
    <property type="project" value="UniProtKB-SubCell"/>
</dbReference>
<sequence>MAKTEEIANYSADNIKVLEGLEAVRTRPGMYIGSTGQDGLHHMIWEIVDNAIDEVMAGFATIVKVTILDEERVFIEDNGRGIPTNIHPKTKKSGVETVLTVLHAGGKFDNTNYKVAGGLHGVGASVVNALSDSFKVWVYRDKKVHFMEFERGGIPKGELKIIEELNELRTGTSVEFRPDFTIMERFEYDSKKIQNRLQQLAFLNKNCRIIFEDKRVGKETNQEWLYSGGIKEYIEYLNSEKEPLIPTIIYGEKEENTKVSNESNKSYNIKVEVAFQYNKTYNNSIYTFCNNIHTVEGGKHDDGFKFAIAKIVNKYALEKKLLKKEDGDIKKEDICSGLTAIVSVKHPNPEFVGQLKLKLGNSEVQTLTNNIVSEIFERFMMENPDESIPIIQKAIVEMNARKKALEARELTRRKSPFDSASLPGKLADCSTRDAEISEVFIVEGDSAGGSAKMGRNRYFQAILPLRGKIINVEKITSEEAFRNAEVATIVTAVGAGVNPEFDLTKIRYNKIIIMTDADVDGAHIRTLLLTFFFRYMQPLIENGHVYIAQPPLFKVSFGKTNLYMNTESELEDWKQKNPNQKYDLQRYKGLGEMDAVQLWETTMDPEKRVLLKVSMEDAVVADKTFSLLMGEDSSPRKDYIEKNAKNVRNIDLQA</sequence>
<keyword evidence="3 10" id="KW-0479">Metal-binding</keyword>
<evidence type="ECO:0000256" key="9">
    <source>
        <dbReference type="ARBA" id="ARBA00023235"/>
    </source>
</evidence>
<reference evidence="12 13" key="1">
    <citation type="journal article" date="2015" name="Clin. Infect. Dis.">
        <title>Genomic Investigations unmask Mycoplasma amphoriforme, a new respiratory pathogen.</title>
        <authorList>
            <person name="Gillespie S.H."/>
            <person name="Ling C.L."/>
            <person name="Oravcova K."/>
            <person name="Pinheiro M."/>
            <person name="Wells L."/>
            <person name="Bryant J.M."/>
            <person name="McHugh T.D."/>
            <person name="Bebear C."/>
            <person name="Webster D."/>
            <person name="Harris S.R."/>
            <person name="Seth-Smith H.M."/>
            <person name="Thomson N.R."/>
        </authorList>
    </citation>
    <scope>NUCLEOTIDE SEQUENCE [LARGE SCALE GENOMIC DNA]</scope>
    <source>
        <strain evidence="12 13">A39</strain>
    </source>
</reference>
<dbReference type="PRINTS" id="PR00418">
    <property type="entry name" value="TPI2FAMILY"/>
</dbReference>
<dbReference type="PANTHER" id="PTHR45866:SF1">
    <property type="entry name" value="DNA GYRASE SUBUNIT B, MITOCHONDRIAL"/>
    <property type="match status" value="1"/>
</dbReference>
<dbReference type="InterPro" id="IPR013759">
    <property type="entry name" value="Topo_IIA_B_C"/>
</dbReference>
<dbReference type="Pfam" id="PF01751">
    <property type="entry name" value="Toprim"/>
    <property type="match status" value="1"/>
</dbReference>
<dbReference type="PRINTS" id="PR01159">
    <property type="entry name" value="DNAGYRASEB"/>
</dbReference>
<evidence type="ECO:0000256" key="3">
    <source>
        <dbReference type="ARBA" id="ARBA00022723"/>
    </source>
</evidence>
<dbReference type="Gene3D" id="3.30.230.10">
    <property type="match status" value="1"/>
</dbReference>
<dbReference type="InterPro" id="IPR000565">
    <property type="entry name" value="Topo_IIA_B"/>
</dbReference>
<dbReference type="InterPro" id="IPR001241">
    <property type="entry name" value="Topo_IIA"/>
</dbReference>
<evidence type="ECO:0000313" key="13">
    <source>
        <dbReference type="Proteomes" id="UP000261764"/>
    </source>
</evidence>
<comment type="subcellular location">
    <subcellularLocation>
        <location evidence="10">Cytoplasm</location>
    </subcellularLocation>
</comment>
<name>A0A292IHF3_9MOLU</name>
<dbReference type="Gene3D" id="3.30.565.10">
    <property type="entry name" value="Histidine kinase-like ATPase, C-terminal domain"/>
    <property type="match status" value="1"/>
</dbReference>
<dbReference type="EC" id="5.6.2.2" evidence="10"/>
<dbReference type="CDD" id="cd16928">
    <property type="entry name" value="HATPase_GyrB-like"/>
    <property type="match status" value="1"/>
</dbReference>
<dbReference type="Pfam" id="PF02518">
    <property type="entry name" value="HATPase_c"/>
    <property type="match status" value="1"/>
</dbReference>
<keyword evidence="8" id="KW-0238">DNA-binding</keyword>
<dbReference type="SMART" id="SM00387">
    <property type="entry name" value="HATPase_c"/>
    <property type="match status" value="1"/>
</dbReference>